<dbReference type="Proteomes" id="UP001566132">
    <property type="component" value="Unassembled WGS sequence"/>
</dbReference>
<comment type="caution">
    <text evidence="3">The sequence shown here is derived from an EMBL/GenBank/DDBJ whole genome shotgun (WGS) entry which is preliminary data.</text>
</comment>
<proteinExistence type="predicted"/>
<keyword evidence="4" id="KW-1185">Reference proteome</keyword>
<dbReference type="AlphaFoldDB" id="A0ABD1EQJ5"/>
<dbReference type="EMBL" id="JBDJPC010000006">
    <property type="protein sequence ID" value="KAL1497760.1"/>
    <property type="molecule type" value="Genomic_DNA"/>
</dbReference>
<feature type="coiled-coil region" evidence="1">
    <location>
        <begin position="205"/>
        <end position="232"/>
    </location>
</feature>
<evidence type="ECO:0000256" key="2">
    <source>
        <dbReference type="SAM" id="SignalP"/>
    </source>
</evidence>
<evidence type="ECO:0000256" key="1">
    <source>
        <dbReference type="SAM" id="Coils"/>
    </source>
</evidence>
<name>A0ABD1EQJ5_HYPHA</name>
<keyword evidence="1" id="KW-0175">Coiled coil</keyword>
<evidence type="ECO:0000313" key="4">
    <source>
        <dbReference type="Proteomes" id="UP001566132"/>
    </source>
</evidence>
<accession>A0ABD1EQJ5</accession>
<organism evidence="3 4">
    <name type="scientific">Hypothenemus hampei</name>
    <name type="common">Coffee berry borer</name>
    <dbReference type="NCBI Taxonomy" id="57062"/>
    <lineage>
        <taxon>Eukaryota</taxon>
        <taxon>Metazoa</taxon>
        <taxon>Ecdysozoa</taxon>
        <taxon>Arthropoda</taxon>
        <taxon>Hexapoda</taxon>
        <taxon>Insecta</taxon>
        <taxon>Pterygota</taxon>
        <taxon>Neoptera</taxon>
        <taxon>Endopterygota</taxon>
        <taxon>Coleoptera</taxon>
        <taxon>Polyphaga</taxon>
        <taxon>Cucujiformia</taxon>
        <taxon>Curculionidae</taxon>
        <taxon>Scolytinae</taxon>
        <taxon>Hypothenemus</taxon>
    </lineage>
</organism>
<feature type="signal peptide" evidence="2">
    <location>
        <begin position="1"/>
        <end position="16"/>
    </location>
</feature>
<evidence type="ECO:0000313" key="3">
    <source>
        <dbReference type="EMBL" id="KAL1497760.1"/>
    </source>
</evidence>
<feature type="chain" id="PRO_5044792291" evidence="2">
    <location>
        <begin position="17"/>
        <end position="347"/>
    </location>
</feature>
<reference evidence="3 4" key="1">
    <citation type="submission" date="2024-05" db="EMBL/GenBank/DDBJ databases">
        <title>Genetic variation in Jamaican populations of the coffee berry borer (Hypothenemus hampei).</title>
        <authorList>
            <person name="Errbii M."/>
            <person name="Myrie A."/>
        </authorList>
    </citation>
    <scope>NUCLEOTIDE SEQUENCE [LARGE SCALE GENOMIC DNA]</scope>
    <source>
        <strain evidence="3">JA-Hopewell-2020-01-JO</strain>
        <tissue evidence="3">Whole body</tissue>
    </source>
</reference>
<protein>
    <submittedName>
        <fullName evidence="3">Uncharacterized protein</fullName>
    </submittedName>
</protein>
<sequence>MKGLLVVLACVALATSLPLGPNVNQWGQVVGVTPAQVSSQRIAQQLQQAQLGVLGQLWGIKSNIVPSSVAQVTAQNVVQQALEARQGQTVEGIQQLQQNLAQQGGVFGNIPQFSIRQAINRLQSRLQYQQQIAPLVVANSQLGNTLEAIIQAQLISNNVGTPQAGQSIDVVGENSQVFQSKIQQLVDISNIKEIQIEISRQYVVVEQLIAQLNLVQEQIQQINAQLISVQNQGVTGVSQLQQSIQQLLFQEQQLVLEKMSRQFVIQQLQLALVEQQNQLQNDIVSGPTGLDWTQWGNSWSVNPQFVGQSQVPQSNLGRWWFRNGNTGLGKTWSGNTVGVWPEGNWIV</sequence>
<keyword evidence="2" id="KW-0732">Signal</keyword>
<gene>
    <name evidence="3" type="ORF">ABEB36_008663</name>
</gene>